<evidence type="ECO:0000313" key="2">
    <source>
        <dbReference type="Proteomes" id="UP000076154"/>
    </source>
</evidence>
<dbReference type="GO" id="GO:0000070">
    <property type="term" value="P:mitotic sister chromatid segregation"/>
    <property type="evidence" value="ECO:0007669"/>
    <property type="project" value="InterPro"/>
</dbReference>
<dbReference type="GO" id="GO:0000444">
    <property type="term" value="C:MIS12/MIND type complex"/>
    <property type="evidence" value="ECO:0007669"/>
    <property type="project" value="TreeGrafter"/>
</dbReference>
<dbReference type="FunCoup" id="A0A369JQ97">
    <property type="interactions" value="19"/>
</dbReference>
<sequence>MDSREELPRVSVGSVQDWQRLKINYKNAALARLEEHVVAYGLNTERDVLVASTNQFIDQTFQMAQRNLRINGQNCESLDENEQNTEPFDEALDRRIWSLADTRLQWQKRIAETRRNLPIEIEATITDLFEQQRAADLKEMAGLTADIAEDECNEGDGPLPRLPQMEEGFQKTLALGEELDQIIPSQEERAQRVKHVAVEVKALKS</sequence>
<organism evidence="1 2">
    <name type="scientific">Hypsizygus marmoreus</name>
    <name type="common">White beech mushroom</name>
    <name type="synonym">Agaricus marmoreus</name>
    <dbReference type="NCBI Taxonomy" id="39966"/>
    <lineage>
        <taxon>Eukaryota</taxon>
        <taxon>Fungi</taxon>
        <taxon>Dikarya</taxon>
        <taxon>Basidiomycota</taxon>
        <taxon>Agaricomycotina</taxon>
        <taxon>Agaricomycetes</taxon>
        <taxon>Agaricomycetidae</taxon>
        <taxon>Agaricales</taxon>
        <taxon>Tricholomatineae</taxon>
        <taxon>Lyophyllaceae</taxon>
        <taxon>Hypsizygus</taxon>
    </lineage>
</organism>
<gene>
    <name evidence="1" type="primary">mis14</name>
    <name evidence="1" type="ORF">Hypma_011336</name>
</gene>
<dbReference type="Proteomes" id="UP000076154">
    <property type="component" value="Unassembled WGS sequence"/>
</dbReference>
<dbReference type="Pfam" id="PF08641">
    <property type="entry name" value="Mis14"/>
    <property type="match status" value="1"/>
</dbReference>
<dbReference type="InterPro" id="IPR013950">
    <property type="entry name" value="Mis14/Nsl1"/>
</dbReference>
<dbReference type="InParanoid" id="A0A369JQ97"/>
<keyword evidence="2" id="KW-1185">Reference proteome</keyword>
<dbReference type="OrthoDB" id="2135762at2759"/>
<comment type="caution">
    <text evidence="1">The sequence shown here is derived from an EMBL/GenBank/DDBJ whole genome shotgun (WGS) entry which is preliminary data.</text>
</comment>
<accession>A0A369JQ97</accession>
<protein>
    <submittedName>
        <fullName evidence="1">Kinetochore protein mis14</fullName>
    </submittedName>
</protein>
<reference evidence="1" key="1">
    <citation type="submission" date="2018-04" db="EMBL/GenBank/DDBJ databases">
        <title>Whole genome sequencing of Hypsizygus marmoreus.</title>
        <authorList>
            <person name="Choi I.-G."/>
            <person name="Min B."/>
            <person name="Kim J.-G."/>
            <person name="Kim S."/>
            <person name="Oh Y.-L."/>
            <person name="Kong W.-S."/>
            <person name="Park H."/>
            <person name="Jeong J."/>
            <person name="Song E.-S."/>
        </authorList>
    </citation>
    <scope>NUCLEOTIDE SEQUENCE [LARGE SCALE GENOMIC DNA]</scope>
    <source>
        <strain evidence="1">51987-8</strain>
    </source>
</reference>
<evidence type="ECO:0000313" key="1">
    <source>
        <dbReference type="EMBL" id="RDB21544.1"/>
    </source>
</evidence>
<dbReference type="EMBL" id="LUEZ02000055">
    <property type="protein sequence ID" value="RDB21544.1"/>
    <property type="molecule type" value="Genomic_DNA"/>
</dbReference>
<proteinExistence type="predicted"/>
<dbReference type="PANTHER" id="PTHR31749:SF3">
    <property type="entry name" value="KINETOCHORE-ASSOCIATED PROTEIN NSL1 HOMOLOG"/>
    <property type="match status" value="1"/>
</dbReference>
<name>A0A369JQ97_HYPMA</name>
<dbReference type="PANTHER" id="PTHR31749">
    <property type="entry name" value="KINETOCHORE-ASSOCIATED PROTEIN NSL1 HOMOLOG"/>
    <property type="match status" value="1"/>
</dbReference>
<dbReference type="AlphaFoldDB" id="A0A369JQ97"/>